<evidence type="ECO:0000313" key="2">
    <source>
        <dbReference type="EMBL" id="KAK3585030.1"/>
    </source>
</evidence>
<dbReference type="EMBL" id="JAEAOA010000628">
    <property type="protein sequence ID" value="KAK3585030.1"/>
    <property type="molecule type" value="Genomic_DNA"/>
</dbReference>
<name>A0AAE0VQ92_9BIVA</name>
<reference evidence="2" key="3">
    <citation type="submission" date="2023-05" db="EMBL/GenBank/DDBJ databases">
        <authorList>
            <person name="Smith C.H."/>
        </authorList>
    </citation>
    <scope>NUCLEOTIDE SEQUENCE</scope>
    <source>
        <strain evidence="2">CHS0354</strain>
        <tissue evidence="2">Mantle</tissue>
    </source>
</reference>
<dbReference type="AlphaFoldDB" id="A0AAE0VQ92"/>
<feature type="non-terminal residue" evidence="2">
    <location>
        <position position="52"/>
    </location>
</feature>
<evidence type="ECO:0000313" key="3">
    <source>
        <dbReference type="Proteomes" id="UP001195483"/>
    </source>
</evidence>
<sequence length="52" mass="6046">MDAAEENTINLAQNRMKLLRRFQEQHKEEHLSSPVATLSSRNVSTLHNIERT</sequence>
<accession>A0AAE0VQ92</accession>
<protein>
    <submittedName>
        <fullName evidence="2">Uncharacterized protein</fullName>
    </submittedName>
</protein>
<organism evidence="2 3">
    <name type="scientific">Potamilus streckersoni</name>
    <dbReference type="NCBI Taxonomy" id="2493646"/>
    <lineage>
        <taxon>Eukaryota</taxon>
        <taxon>Metazoa</taxon>
        <taxon>Spiralia</taxon>
        <taxon>Lophotrochozoa</taxon>
        <taxon>Mollusca</taxon>
        <taxon>Bivalvia</taxon>
        <taxon>Autobranchia</taxon>
        <taxon>Heteroconchia</taxon>
        <taxon>Palaeoheterodonta</taxon>
        <taxon>Unionida</taxon>
        <taxon>Unionoidea</taxon>
        <taxon>Unionidae</taxon>
        <taxon>Ambleminae</taxon>
        <taxon>Lampsilini</taxon>
        <taxon>Potamilus</taxon>
    </lineage>
</organism>
<evidence type="ECO:0000256" key="1">
    <source>
        <dbReference type="SAM" id="MobiDB-lite"/>
    </source>
</evidence>
<proteinExistence type="predicted"/>
<dbReference type="Proteomes" id="UP001195483">
    <property type="component" value="Unassembled WGS sequence"/>
</dbReference>
<gene>
    <name evidence="2" type="ORF">CHS0354_009878</name>
</gene>
<reference evidence="2" key="1">
    <citation type="journal article" date="2021" name="Genome Biol. Evol.">
        <title>A High-Quality Reference Genome for a Parasitic Bivalve with Doubly Uniparental Inheritance (Bivalvia: Unionida).</title>
        <authorList>
            <person name="Smith C.H."/>
        </authorList>
    </citation>
    <scope>NUCLEOTIDE SEQUENCE</scope>
    <source>
        <strain evidence="2">CHS0354</strain>
    </source>
</reference>
<feature type="compositionally biased region" description="Polar residues" evidence="1">
    <location>
        <begin position="34"/>
        <end position="52"/>
    </location>
</feature>
<comment type="caution">
    <text evidence="2">The sequence shown here is derived from an EMBL/GenBank/DDBJ whole genome shotgun (WGS) entry which is preliminary data.</text>
</comment>
<keyword evidence="3" id="KW-1185">Reference proteome</keyword>
<reference evidence="2" key="2">
    <citation type="journal article" date="2021" name="Genome Biol. Evol.">
        <title>Developing a high-quality reference genome for a parasitic bivalve with doubly uniparental inheritance (Bivalvia: Unionida).</title>
        <authorList>
            <person name="Smith C.H."/>
        </authorList>
    </citation>
    <scope>NUCLEOTIDE SEQUENCE</scope>
    <source>
        <strain evidence="2">CHS0354</strain>
        <tissue evidence="2">Mantle</tissue>
    </source>
</reference>
<feature type="region of interest" description="Disordered" evidence="1">
    <location>
        <begin position="28"/>
        <end position="52"/>
    </location>
</feature>